<accession>A0AAU7VQ73</accession>
<protein>
    <submittedName>
        <fullName evidence="4">D-alanyl-D-alanine carboxypeptidase family protein</fullName>
    </submittedName>
</protein>
<reference evidence="4" key="1">
    <citation type="journal article" date="2013" name="Extremophiles">
        <title>Proteinivorax tanatarense gen. nov., sp. nov., an anaerobic, haloalkaliphilic, proteolytic bacterium isolated from a decaying algal bloom, and proposal of Proteinivoraceae fam. nov.</title>
        <authorList>
            <person name="Kevbrin V."/>
            <person name="Boltyanskaya Y."/>
            <person name="Zhilina T."/>
            <person name="Kolganova T."/>
            <person name="Lavrentjeva E."/>
            <person name="Kuznetsov B."/>
        </authorList>
    </citation>
    <scope>NUCLEOTIDE SEQUENCE</scope>
    <source>
        <strain evidence="4">Z-910T</strain>
    </source>
</reference>
<proteinExistence type="predicted"/>
<dbReference type="GO" id="GO:0006508">
    <property type="term" value="P:proteolysis"/>
    <property type="evidence" value="ECO:0007669"/>
    <property type="project" value="InterPro"/>
</dbReference>
<sequence>MDLEKQYKNLSIIAIIFVFIIILFFAIMHISSNFSPGHISINVNVGDVDGGTVLGSGQYKKGETVTIQAFPRKNYKFKGWKIDDQVISNKKQYQFMLEEQKDITAIFEEVFTFTVKEGTIPGGTVEGGGQFKKGEDVTAQATPNPGYEFVGWKQNNEIISTNQNLELTLEGSKKIIAKFKLLDSPIENNLVITDGDYLKALVTKDTYLGRYHPEDLKQIPLEYTHNNIQLQLREEALKHLIKLFKAAEKGELNQLTVMSAYRGYNYQQRIFTNNASRHGREQANKFSAKPGQSEHQLGTAVDFSDGSGSLSQDFADTPEGKWLAKNAHKYGFIMSYPEGKANITGYIYEPWHFRYIGIETAEKFKQSDYKTLTEFLEEKPQYFEEMN</sequence>
<dbReference type="Pfam" id="PF18998">
    <property type="entry name" value="Flg_new_2"/>
    <property type="match status" value="2"/>
</dbReference>
<reference evidence="4" key="2">
    <citation type="submission" date="2024-06" db="EMBL/GenBank/DDBJ databases">
        <authorList>
            <person name="Petrova K.O."/>
            <person name="Toshchakov S.V."/>
            <person name="Boltjanskaja Y.V."/>
            <person name="Kevbrin V."/>
        </authorList>
    </citation>
    <scope>NUCLEOTIDE SEQUENCE</scope>
    <source>
        <strain evidence="4">Z-910T</strain>
    </source>
</reference>
<gene>
    <name evidence="4" type="ORF">PRVXT_001521</name>
</gene>
<feature type="domain" description="Bacterial repeat" evidence="3">
    <location>
        <begin position="42"/>
        <end position="109"/>
    </location>
</feature>
<dbReference type="GO" id="GO:0004180">
    <property type="term" value="F:carboxypeptidase activity"/>
    <property type="evidence" value="ECO:0007669"/>
    <property type="project" value="UniProtKB-KW"/>
</dbReference>
<dbReference type="EMBL" id="CP158367">
    <property type="protein sequence ID" value="XBX76332.1"/>
    <property type="molecule type" value="Genomic_DNA"/>
</dbReference>
<dbReference type="RefSeq" id="WP_350345066.1">
    <property type="nucleotide sequence ID" value="NZ_CP158367.1"/>
</dbReference>
<dbReference type="Gene3D" id="3.30.1380.10">
    <property type="match status" value="1"/>
</dbReference>
<dbReference type="PANTHER" id="PTHR34385">
    <property type="entry name" value="D-ALANYL-D-ALANINE CARBOXYPEPTIDASE"/>
    <property type="match status" value="1"/>
</dbReference>
<evidence type="ECO:0000313" key="4">
    <source>
        <dbReference type="EMBL" id="XBX76332.1"/>
    </source>
</evidence>
<evidence type="ECO:0000259" key="2">
    <source>
        <dbReference type="Pfam" id="PF02557"/>
    </source>
</evidence>
<dbReference type="SUPFAM" id="SSF55166">
    <property type="entry name" value="Hedgehog/DD-peptidase"/>
    <property type="match status" value="1"/>
</dbReference>
<feature type="domain" description="Bacterial repeat" evidence="3">
    <location>
        <begin position="121"/>
        <end position="180"/>
    </location>
</feature>
<dbReference type="PANTHER" id="PTHR34385:SF1">
    <property type="entry name" value="PEPTIDOGLYCAN L-ALANYL-D-GLUTAMATE ENDOPEPTIDASE CWLK"/>
    <property type="match status" value="1"/>
</dbReference>
<dbReference type="InterPro" id="IPR044060">
    <property type="entry name" value="Bacterial_rp_domain"/>
</dbReference>
<keyword evidence="4" id="KW-0645">Protease</keyword>
<feature type="domain" description="D-alanyl-D-alanine carboxypeptidase-like core" evidence="2">
    <location>
        <begin position="230"/>
        <end position="357"/>
    </location>
</feature>
<keyword evidence="1" id="KW-1133">Transmembrane helix</keyword>
<evidence type="ECO:0000259" key="3">
    <source>
        <dbReference type="Pfam" id="PF18998"/>
    </source>
</evidence>
<dbReference type="Pfam" id="PF02557">
    <property type="entry name" value="VanY"/>
    <property type="match status" value="1"/>
</dbReference>
<feature type="transmembrane region" description="Helical" evidence="1">
    <location>
        <begin position="12"/>
        <end position="30"/>
    </location>
</feature>
<keyword evidence="4" id="KW-0378">Hydrolase</keyword>
<dbReference type="InterPro" id="IPR052179">
    <property type="entry name" value="DD-CPase-like"/>
</dbReference>
<dbReference type="AlphaFoldDB" id="A0AAU7VQ73"/>
<dbReference type="InterPro" id="IPR058193">
    <property type="entry name" value="VanY/YodJ_core_dom"/>
</dbReference>
<keyword evidence="1" id="KW-0472">Membrane</keyword>
<dbReference type="InterPro" id="IPR009045">
    <property type="entry name" value="Zn_M74/Hedgehog-like"/>
</dbReference>
<keyword evidence="4" id="KW-0121">Carboxypeptidase</keyword>
<organism evidence="4">
    <name type="scientific">Proteinivorax tanatarense</name>
    <dbReference type="NCBI Taxonomy" id="1260629"/>
    <lineage>
        <taxon>Bacteria</taxon>
        <taxon>Bacillati</taxon>
        <taxon>Bacillota</taxon>
        <taxon>Clostridia</taxon>
        <taxon>Eubacteriales</taxon>
        <taxon>Proteinivoracaceae</taxon>
        <taxon>Proteinivorax</taxon>
    </lineage>
</organism>
<name>A0AAU7VQ73_9FIRM</name>
<evidence type="ECO:0000256" key="1">
    <source>
        <dbReference type="SAM" id="Phobius"/>
    </source>
</evidence>
<keyword evidence="1" id="KW-0812">Transmembrane</keyword>
<dbReference type="CDD" id="cd14852">
    <property type="entry name" value="LD-carboxypeptidase"/>
    <property type="match status" value="1"/>
</dbReference>
<dbReference type="InterPro" id="IPR003709">
    <property type="entry name" value="VanY-like_core_dom"/>
</dbReference>